<protein>
    <recommendedName>
        <fullName evidence="4">C2H2-type domain-containing protein</fullName>
    </recommendedName>
</protein>
<proteinExistence type="predicted"/>
<keyword evidence="1" id="KW-0862">Zinc</keyword>
<dbReference type="GeneID" id="123072856"/>
<feature type="region of interest" description="Disordered" evidence="3">
    <location>
        <begin position="853"/>
        <end position="876"/>
    </location>
</feature>
<dbReference type="PROSITE" id="PS00028">
    <property type="entry name" value="ZINC_FINGER_C2H2_1"/>
    <property type="match status" value="1"/>
</dbReference>
<feature type="region of interest" description="Disordered" evidence="3">
    <location>
        <begin position="1"/>
        <end position="41"/>
    </location>
</feature>
<dbReference type="InterPro" id="IPR055186">
    <property type="entry name" value="C2H2-2nd_BIRD-IDD"/>
</dbReference>
<dbReference type="STRING" id="4565.A0A3B6FZ17"/>
<dbReference type="EnsemblPlants" id="TraesCS3B02G600800.4">
    <property type="protein sequence ID" value="TraesCS3B02G600800.4"/>
    <property type="gene ID" value="TraesCS3B02G600800"/>
</dbReference>
<dbReference type="GO" id="GO:0043565">
    <property type="term" value="F:sequence-specific DNA binding"/>
    <property type="evidence" value="ECO:0000318"/>
    <property type="project" value="GO_Central"/>
</dbReference>
<dbReference type="Proteomes" id="UP000019116">
    <property type="component" value="Chromosome 3B"/>
</dbReference>
<dbReference type="GO" id="GO:0005516">
    <property type="term" value="F:calmodulin binding"/>
    <property type="evidence" value="ECO:0007669"/>
    <property type="project" value="InterPro"/>
</dbReference>
<accession>A0A3B6FZ17</accession>
<feature type="region of interest" description="Disordered" evidence="3">
    <location>
        <begin position="273"/>
        <end position="338"/>
    </location>
</feature>
<dbReference type="OrthoDB" id="694022at2759"/>
<evidence type="ECO:0000256" key="3">
    <source>
        <dbReference type="SAM" id="MobiDB-lite"/>
    </source>
</evidence>
<dbReference type="OMA" id="CALLVWE"/>
<dbReference type="PANTHER" id="PTHR31713:SF80">
    <property type="entry name" value="HMA DOMAIN-CONTAINING PROTEIN"/>
    <property type="match status" value="1"/>
</dbReference>
<reference evidence="5" key="2">
    <citation type="submission" date="2018-10" db="UniProtKB">
        <authorList>
            <consortium name="EnsemblPlants"/>
        </authorList>
    </citation>
    <scope>IDENTIFICATION</scope>
</reference>
<dbReference type="InterPro" id="IPR012416">
    <property type="entry name" value="CBP60"/>
</dbReference>
<dbReference type="AlphaFoldDB" id="A0A3B6FZ17"/>
<evidence type="ECO:0000256" key="2">
    <source>
        <dbReference type="SAM" id="Coils"/>
    </source>
</evidence>
<sequence>MGKKRRQDPGRDDSSSSHAKRSCHCQNGEKSRPNDGMPPREGLADIIRAVIELKDVMHVKLSTEERFKRKFKMLKEKRKKDKNNHEEDLRVLKEDLTKLKKNQEELEIQIQEMRKEECAEVNHYKASPSQRSQLSQSTRFRLVIENSVSRTIYKKGTIETEDGGGHIKVVMYDGGNPIASNHRLASVRVEIVVIEGGFDEKRDLWSKEEFEESIMKPRRTTTLTSLVKNGTFNLIAGSCDHEGAIIMDNSQQREVKLGVRITVPTETRVLEGVSNPFKVQEGKTKKPAPNKTGKNPSPLVPTRNLVQPTSTHATQDGKDRGKHSEFPTDGTAEDNQLSYPPATVRLMVEGNGQALNGNSQQSSQQIPTPILWQPTRTHPLQHDQGRSPPPPTKPNPLQVAGYYPPFPACRQDQCTSLPNASSQVAFPNLSGYGLLDGQWNPIPGGEVFIEDLNHSNVQLPVEEYYVDASFTCNQVLLQWDTTHVEHKEHWNFLDQFMPLYSTQSRFYRQSFPSTSLMDKAHKLLASISSGDSVLKMITSVTSQATQTPQRRGVLVWPIEPYDSVHGPLVKKKRNTKYQLRFVNKVCDDYYTRENIKSEDGNLLKVALYDENNRVVTSGPLSSVSVEVVLLHGDFSAEGHEYWTSEEFSACLVHPQSVMSIAPALGGHRVLALTCGEADLDNINFRTSSFHARSGKFVMGIEIRNVREESVQEGITNAFLVRVRQGEVTGTGEEMAEPPFGLTLQTATTSDATKRKPWPDRILDQDPEVVSLSLQTLLLDMYVCEICSKGFQSDQQLQLHRQSHNLPWKLKAGKAARKRVFVCPEPSCLHHDPSHALGGLVAIKKHFRREHSDTATMPETAAPGLSPPTPAQGFEFW</sequence>
<organism evidence="5">
    <name type="scientific">Triticum aestivum</name>
    <name type="common">Wheat</name>
    <dbReference type="NCBI Taxonomy" id="4565"/>
    <lineage>
        <taxon>Eukaryota</taxon>
        <taxon>Viridiplantae</taxon>
        <taxon>Streptophyta</taxon>
        <taxon>Embryophyta</taxon>
        <taxon>Tracheophyta</taxon>
        <taxon>Spermatophyta</taxon>
        <taxon>Magnoliopsida</taxon>
        <taxon>Liliopsida</taxon>
        <taxon>Poales</taxon>
        <taxon>Poaceae</taxon>
        <taxon>BOP clade</taxon>
        <taxon>Pooideae</taxon>
        <taxon>Triticodae</taxon>
        <taxon>Triticeae</taxon>
        <taxon>Triticinae</taxon>
        <taxon>Triticum</taxon>
    </lineage>
</organism>
<dbReference type="PROSITE" id="PS50157">
    <property type="entry name" value="ZINC_FINGER_C2H2_2"/>
    <property type="match status" value="1"/>
</dbReference>
<evidence type="ECO:0000259" key="4">
    <source>
        <dbReference type="PROSITE" id="PS50157"/>
    </source>
</evidence>
<dbReference type="SMART" id="SM00355">
    <property type="entry name" value="ZnF_C2H2"/>
    <property type="match status" value="2"/>
</dbReference>
<dbReference type="Pfam" id="PF22996">
    <property type="entry name" value="C2H2-2nd_BIRD-IDD"/>
    <property type="match status" value="1"/>
</dbReference>
<dbReference type="GO" id="GO:0003700">
    <property type="term" value="F:DNA-binding transcription factor activity"/>
    <property type="evidence" value="ECO:0000318"/>
    <property type="project" value="GO_Central"/>
</dbReference>
<feature type="compositionally biased region" description="Polar residues" evidence="3">
    <location>
        <begin position="304"/>
        <end position="314"/>
    </location>
</feature>
<reference evidence="5" key="1">
    <citation type="submission" date="2018-08" db="EMBL/GenBank/DDBJ databases">
        <authorList>
            <person name="Rossello M."/>
        </authorList>
    </citation>
    <scope>NUCLEOTIDE SEQUENCE [LARGE SCALE GENOMIC DNA]</scope>
    <source>
        <strain evidence="5">cv. Chinese Spring</strain>
    </source>
</reference>
<dbReference type="PANTHER" id="PTHR31713">
    <property type="entry name" value="OS02G0177800 PROTEIN"/>
    <property type="match status" value="1"/>
</dbReference>
<dbReference type="Pfam" id="PF07887">
    <property type="entry name" value="Calmodulin_bind"/>
    <property type="match status" value="2"/>
</dbReference>
<dbReference type="RefSeq" id="XP_044352455.1">
    <property type="nucleotide sequence ID" value="XM_044496520.1"/>
</dbReference>
<keyword evidence="1" id="KW-0479">Metal-binding</keyword>
<dbReference type="SMR" id="A0A3B6FZ17"/>
<feature type="compositionally biased region" description="Basic and acidic residues" evidence="3">
    <location>
        <begin position="315"/>
        <end position="326"/>
    </location>
</feature>
<keyword evidence="6" id="KW-1185">Reference proteome</keyword>
<feature type="coiled-coil region" evidence="2">
    <location>
        <begin position="75"/>
        <end position="119"/>
    </location>
</feature>
<feature type="region of interest" description="Disordered" evidence="3">
    <location>
        <begin position="375"/>
        <end position="396"/>
    </location>
</feature>
<dbReference type="GO" id="GO:0005634">
    <property type="term" value="C:nucleus"/>
    <property type="evidence" value="ECO:0000318"/>
    <property type="project" value="GO_Central"/>
</dbReference>
<keyword evidence="2" id="KW-0175">Coiled coil</keyword>
<evidence type="ECO:0000313" key="6">
    <source>
        <dbReference type="Proteomes" id="UP000019116"/>
    </source>
</evidence>
<name>A0A3B6FZ17_WHEAT</name>
<dbReference type="GO" id="GO:0080142">
    <property type="term" value="P:regulation of salicylic acid biosynthetic process"/>
    <property type="evidence" value="ECO:0000318"/>
    <property type="project" value="GO_Central"/>
</dbReference>
<gene>
    <name evidence="5" type="primary">LOC123072856</name>
</gene>
<evidence type="ECO:0000313" key="5">
    <source>
        <dbReference type="EnsemblPlants" id="TraesCS3B02G600800.4"/>
    </source>
</evidence>
<feature type="domain" description="C2H2-type" evidence="4">
    <location>
        <begin position="781"/>
        <end position="803"/>
    </location>
</feature>
<keyword evidence="1" id="KW-0863">Zinc-finger</keyword>
<dbReference type="InterPro" id="IPR013087">
    <property type="entry name" value="Znf_C2H2_type"/>
</dbReference>
<dbReference type="Gramene" id="TraesCS3B02G600800.4">
    <property type="protein sequence ID" value="TraesCS3B02G600800.4"/>
    <property type="gene ID" value="TraesCS3B02G600800"/>
</dbReference>
<dbReference type="Gramene" id="TraesCS3B03G1501700.3">
    <property type="protein sequence ID" value="TraesCS3B03G1501700.3.CDS"/>
    <property type="gene ID" value="TraesCS3B03G1501700"/>
</dbReference>
<evidence type="ECO:0000256" key="1">
    <source>
        <dbReference type="PROSITE-ProRule" id="PRU00042"/>
    </source>
</evidence>
<dbReference type="GO" id="GO:0008270">
    <property type="term" value="F:zinc ion binding"/>
    <property type="evidence" value="ECO:0007669"/>
    <property type="project" value="UniProtKB-KW"/>
</dbReference>
<dbReference type="InterPro" id="IPR046831">
    <property type="entry name" value="Calmodulin_bind_N"/>
</dbReference>